<dbReference type="Pfam" id="PF07040">
    <property type="entry name" value="DUF1326"/>
    <property type="match status" value="1"/>
</dbReference>
<organism evidence="1">
    <name type="scientific">marine metagenome</name>
    <dbReference type="NCBI Taxonomy" id="408172"/>
    <lineage>
        <taxon>unclassified sequences</taxon>
        <taxon>metagenomes</taxon>
        <taxon>ecological metagenomes</taxon>
    </lineage>
</organism>
<evidence type="ECO:0008006" key="2">
    <source>
        <dbReference type="Google" id="ProtNLM"/>
    </source>
</evidence>
<dbReference type="AlphaFoldDB" id="A0A382VF95"/>
<sequence>MAVDWNAQGDLFEGCNCNLLCPCHVTFRQPPTLGYCDTIWAVGFEQGRYGDVDLAGLNAAISLHCPGTMVDGDWITVLYVDDRSSPEQQEALRVIFSGEEGGPWETMAQFYRNGEYQAVTRMPLEMTLDGRTRSIKAADKLFLEMQTLRGGEDRQSLVTINNLRNVIHGDEHVLGLATTKFDDETMTWEYQSKHGLYSKFSWSGS</sequence>
<evidence type="ECO:0000313" key="1">
    <source>
        <dbReference type="EMBL" id="SVD45196.1"/>
    </source>
</evidence>
<name>A0A382VF95_9ZZZZ</name>
<proteinExistence type="predicted"/>
<dbReference type="InterPro" id="IPR009758">
    <property type="entry name" value="DUF1326"/>
</dbReference>
<dbReference type="EMBL" id="UINC01151532">
    <property type="protein sequence ID" value="SVD45196.1"/>
    <property type="molecule type" value="Genomic_DNA"/>
</dbReference>
<gene>
    <name evidence="1" type="ORF">METZ01_LOCUS398050</name>
</gene>
<accession>A0A382VF95</accession>
<reference evidence="1" key="1">
    <citation type="submission" date="2018-05" db="EMBL/GenBank/DDBJ databases">
        <authorList>
            <person name="Lanie J.A."/>
            <person name="Ng W.-L."/>
            <person name="Kazmierczak K.M."/>
            <person name="Andrzejewski T.M."/>
            <person name="Davidsen T.M."/>
            <person name="Wayne K.J."/>
            <person name="Tettelin H."/>
            <person name="Glass J.I."/>
            <person name="Rusch D."/>
            <person name="Podicherti R."/>
            <person name="Tsui H.-C.T."/>
            <person name="Winkler M.E."/>
        </authorList>
    </citation>
    <scope>NUCLEOTIDE SEQUENCE</scope>
</reference>
<protein>
    <recommendedName>
        <fullName evidence="2">DUF1326 domain-containing protein</fullName>
    </recommendedName>
</protein>